<evidence type="ECO:0000313" key="2">
    <source>
        <dbReference type="Proteomes" id="UP000218334"/>
    </source>
</evidence>
<proteinExistence type="predicted"/>
<dbReference type="AlphaFoldDB" id="A0A2H3BUU0"/>
<dbReference type="EMBL" id="KZ293418">
    <property type="protein sequence ID" value="PBK74595.1"/>
    <property type="molecule type" value="Genomic_DNA"/>
</dbReference>
<organism evidence="1 2">
    <name type="scientific">Armillaria solidipes</name>
    <dbReference type="NCBI Taxonomy" id="1076256"/>
    <lineage>
        <taxon>Eukaryota</taxon>
        <taxon>Fungi</taxon>
        <taxon>Dikarya</taxon>
        <taxon>Basidiomycota</taxon>
        <taxon>Agaricomycotina</taxon>
        <taxon>Agaricomycetes</taxon>
        <taxon>Agaricomycetidae</taxon>
        <taxon>Agaricales</taxon>
        <taxon>Marasmiineae</taxon>
        <taxon>Physalacriaceae</taxon>
        <taxon>Armillaria</taxon>
    </lineage>
</organism>
<sequence length="150" mass="16847">MSELSEPCSSHFVSALSLPRCLDLNISQVPNAIWPLAHHGLCPLLRFHRANCAIYVGPFALFLDELNPRSPQIHQDSLHCPRHDVFSVFEFFARVTIAVSRHLVNRPIAPQCIASLSRSRQATQVNLSVPNFLSHRHAGSPRIFQPSKHT</sequence>
<keyword evidence="2" id="KW-1185">Reference proteome</keyword>
<protein>
    <submittedName>
        <fullName evidence="1">Uncharacterized protein</fullName>
    </submittedName>
</protein>
<evidence type="ECO:0000313" key="1">
    <source>
        <dbReference type="EMBL" id="PBK74595.1"/>
    </source>
</evidence>
<dbReference type="Proteomes" id="UP000218334">
    <property type="component" value="Unassembled WGS sequence"/>
</dbReference>
<name>A0A2H3BUU0_9AGAR</name>
<gene>
    <name evidence="1" type="ORF">ARMSODRAFT_480695</name>
</gene>
<accession>A0A2H3BUU0</accession>
<reference evidence="2" key="1">
    <citation type="journal article" date="2017" name="Nat. Ecol. Evol.">
        <title>Genome expansion and lineage-specific genetic innovations in the forest pathogenic fungi Armillaria.</title>
        <authorList>
            <person name="Sipos G."/>
            <person name="Prasanna A.N."/>
            <person name="Walter M.C."/>
            <person name="O'Connor E."/>
            <person name="Balint B."/>
            <person name="Krizsan K."/>
            <person name="Kiss B."/>
            <person name="Hess J."/>
            <person name="Varga T."/>
            <person name="Slot J."/>
            <person name="Riley R."/>
            <person name="Boka B."/>
            <person name="Rigling D."/>
            <person name="Barry K."/>
            <person name="Lee J."/>
            <person name="Mihaltcheva S."/>
            <person name="LaButti K."/>
            <person name="Lipzen A."/>
            <person name="Waldron R."/>
            <person name="Moloney N.M."/>
            <person name="Sperisen C."/>
            <person name="Kredics L."/>
            <person name="Vagvoelgyi C."/>
            <person name="Patrignani A."/>
            <person name="Fitzpatrick D."/>
            <person name="Nagy I."/>
            <person name="Doyle S."/>
            <person name="Anderson J.B."/>
            <person name="Grigoriev I.V."/>
            <person name="Gueldener U."/>
            <person name="Muensterkoetter M."/>
            <person name="Nagy L.G."/>
        </authorList>
    </citation>
    <scope>NUCLEOTIDE SEQUENCE [LARGE SCALE GENOMIC DNA]</scope>
    <source>
        <strain evidence="2">28-4</strain>
    </source>
</reference>